<dbReference type="InterPro" id="IPR001680">
    <property type="entry name" value="WD40_rpt"/>
</dbReference>
<dbReference type="Proteomes" id="UP001500604">
    <property type="component" value="Unassembled WGS sequence"/>
</dbReference>
<dbReference type="PANTHER" id="PTHR19848:SF8">
    <property type="entry name" value="F-BOX AND WD REPEAT DOMAIN CONTAINING 7"/>
    <property type="match status" value="1"/>
</dbReference>
<accession>A0ABP8V421</accession>
<feature type="repeat" description="WD" evidence="3">
    <location>
        <begin position="132"/>
        <end position="164"/>
    </location>
</feature>
<dbReference type="PROSITE" id="PS00678">
    <property type="entry name" value="WD_REPEATS_1"/>
    <property type="match status" value="1"/>
</dbReference>
<evidence type="ECO:0000256" key="3">
    <source>
        <dbReference type="PROSITE-ProRule" id="PRU00221"/>
    </source>
</evidence>
<evidence type="ECO:0000256" key="2">
    <source>
        <dbReference type="ARBA" id="ARBA00022737"/>
    </source>
</evidence>
<keyword evidence="1 3" id="KW-0853">WD repeat</keyword>
<evidence type="ECO:0000256" key="4">
    <source>
        <dbReference type="SAM" id="MobiDB-lite"/>
    </source>
</evidence>
<dbReference type="Gene3D" id="2.130.10.10">
    <property type="entry name" value="YVTN repeat-like/Quinoprotein amine dehydrogenase"/>
    <property type="match status" value="1"/>
</dbReference>
<dbReference type="SMART" id="SM00320">
    <property type="entry name" value="WD40"/>
    <property type="match status" value="2"/>
</dbReference>
<dbReference type="InterPro" id="IPR036322">
    <property type="entry name" value="WD40_repeat_dom_sf"/>
</dbReference>
<comment type="caution">
    <text evidence="5">The sequence shown here is derived from an EMBL/GenBank/DDBJ whole genome shotgun (WGS) entry which is preliminary data.</text>
</comment>
<keyword evidence="6" id="KW-1185">Reference proteome</keyword>
<evidence type="ECO:0000313" key="6">
    <source>
        <dbReference type="Proteomes" id="UP001500604"/>
    </source>
</evidence>
<reference evidence="6" key="1">
    <citation type="journal article" date="2019" name="Int. J. Syst. Evol. Microbiol.">
        <title>The Global Catalogue of Microorganisms (GCM) 10K type strain sequencing project: providing services to taxonomists for standard genome sequencing and annotation.</title>
        <authorList>
            <consortium name="The Broad Institute Genomics Platform"/>
            <consortium name="The Broad Institute Genome Sequencing Center for Infectious Disease"/>
            <person name="Wu L."/>
            <person name="Ma J."/>
        </authorList>
    </citation>
    <scope>NUCLEOTIDE SEQUENCE [LARGE SCALE GENOMIC DNA]</scope>
    <source>
        <strain evidence="6">JCM 17805</strain>
    </source>
</reference>
<dbReference type="PANTHER" id="PTHR19848">
    <property type="entry name" value="WD40 REPEAT PROTEIN"/>
    <property type="match status" value="1"/>
</dbReference>
<feature type="compositionally biased region" description="Acidic residues" evidence="4">
    <location>
        <begin position="39"/>
        <end position="48"/>
    </location>
</feature>
<evidence type="ECO:0000256" key="1">
    <source>
        <dbReference type="ARBA" id="ARBA00022574"/>
    </source>
</evidence>
<feature type="region of interest" description="Disordered" evidence="4">
    <location>
        <begin position="18"/>
        <end position="61"/>
    </location>
</feature>
<dbReference type="SUPFAM" id="SSF50978">
    <property type="entry name" value="WD40 repeat-like"/>
    <property type="match status" value="1"/>
</dbReference>
<dbReference type="InterPro" id="IPR015943">
    <property type="entry name" value="WD40/YVTN_repeat-like_dom_sf"/>
</dbReference>
<protein>
    <submittedName>
        <fullName evidence="5">Uncharacterized protein</fullName>
    </submittedName>
</protein>
<proteinExistence type="predicted"/>
<dbReference type="InterPro" id="IPR019775">
    <property type="entry name" value="WD40_repeat_CS"/>
</dbReference>
<dbReference type="Pfam" id="PF00400">
    <property type="entry name" value="WD40"/>
    <property type="match status" value="1"/>
</dbReference>
<dbReference type="PROSITE" id="PS50294">
    <property type="entry name" value="WD_REPEATS_REGION"/>
    <property type="match status" value="1"/>
</dbReference>
<organism evidence="5 6">
    <name type="scientific">Kistimonas scapharcae</name>
    <dbReference type="NCBI Taxonomy" id="1036133"/>
    <lineage>
        <taxon>Bacteria</taxon>
        <taxon>Pseudomonadati</taxon>
        <taxon>Pseudomonadota</taxon>
        <taxon>Gammaproteobacteria</taxon>
        <taxon>Oceanospirillales</taxon>
        <taxon>Endozoicomonadaceae</taxon>
        <taxon>Kistimonas</taxon>
    </lineage>
</organism>
<keyword evidence="2" id="KW-0677">Repeat</keyword>
<sequence>MTELPGFDILISAFNNEPYDDTSTHSSNSDTASRHVSDSDSEAPEAEIDPQPRTPSHSPDMETAQIPADIVALMPAEKKCSWIYELPPDRKKVTAILGLPQRLIAIGMDDGTIEIWDPDIKHHKTAACIKRLVGHSNTIMSLSVTPRCELLSASSDCTVIIWNMAAIPDYPISPANKLINLCKKQHTP</sequence>
<name>A0ABP8V421_9GAMM</name>
<gene>
    <name evidence="5" type="ORF">GCM10023116_24270</name>
</gene>
<evidence type="ECO:0000313" key="5">
    <source>
        <dbReference type="EMBL" id="GAA4650144.1"/>
    </source>
</evidence>
<dbReference type="EMBL" id="BAABFL010000367">
    <property type="protein sequence ID" value="GAA4650144.1"/>
    <property type="molecule type" value="Genomic_DNA"/>
</dbReference>
<dbReference type="PROSITE" id="PS50082">
    <property type="entry name" value="WD_REPEATS_2"/>
    <property type="match status" value="1"/>
</dbReference>